<evidence type="ECO:0000256" key="2">
    <source>
        <dbReference type="SAM" id="Phobius"/>
    </source>
</evidence>
<evidence type="ECO:0000256" key="1">
    <source>
        <dbReference type="SAM" id="MobiDB-lite"/>
    </source>
</evidence>
<dbReference type="OrthoDB" id="127969at2759"/>
<feature type="transmembrane region" description="Helical" evidence="2">
    <location>
        <begin position="286"/>
        <end position="304"/>
    </location>
</feature>
<proteinExistence type="predicted"/>
<dbReference type="AlphaFoldDB" id="A0A8T1VRV4"/>
<evidence type="ECO:0000313" key="4">
    <source>
        <dbReference type="Proteomes" id="UP000694044"/>
    </source>
</evidence>
<feature type="region of interest" description="Disordered" evidence="1">
    <location>
        <begin position="1"/>
        <end position="69"/>
    </location>
</feature>
<keyword evidence="2" id="KW-0472">Membrane</keyword>
<feature type="compositionally biased region" description="Basic and acidic residues" evidence="1">
    <location>
        <begin position="52"/>
        <end position="65"/>
    </location>
</feature>
<evidence type="ECO:0000313" key="3">
    <source>
        <dbReference type="EMBL" id="KAG7384085.1"/>
    </source>
</evidence>
<reference evidence="3" key="1">
    <citation type="submission" date="2021-02" db="EMBL/GenBank/DDBJ databases">
        <authorList>
            <person name="Palmer J.M."/>
        </authorList>
    </citation>
    <scope>NUCLEOTIDE SEQUENCE</scope>
    <source>
        <strain evidence="3">SCRP734</strain>
    </source>
</reference>
<feature type="compositionally biased region" description="Basic and acidic residues" evidence="1">
    <location>
        <begin position="11"/>
        <end position="28"/>
    </location>
</feature>
<comment type="caution">
    <text evidence="3">The sequence shown here is derived from an EMBL/GenBank/DDBJ whole genome shotgun (WGS) entry which is preliminary data.</text>
</comment>
<protein>
    <recommendedName>
        <fullName evidence="5">Transmembrane protein</fullName>
    </recommendedName>
</protein>
<feature type="transmembrane region" description="Helical" evidence="2">
    <location>
        <begin position="224"/>
        <end position="257"/>
    </location>
</feature>
<keyword evidence="2" id="KW-1133">Transmembrane helix</keyword>
<name>A0A8T1VRV4_9STRA</name>
<feature type="transmembrane region" description="Helical" evidence="2">
    <location>
        <begin position="337"/>
        <end position="359"/>
    </location>
</feature>
<sequence>MSDNSVAKDSIPSERSGKDKKQLKDGKPKVKKTRRHVREEARAQEVPQAQETKTETDQGDPDRPDNAASLSPSAIVEMFHLQDEEKMSSTSVVTTARYLVENETSGDFYQVRARQRPQHAHFADHARHRRSSLVKAQQKVRDGSVKAEKSMFWTIFQRDGEKAVVVMILGVVAGICWMDAMNLRSRDASSPRREFDNFLCAYSAGSNRSRKSLFILFKYPSPRFVSWIIAVTIIILISPLTSNILCVNQFTGVLIGLTRKLNQMKPHREYKVLDEAAAAEITSFRLLQMATALVSTALLVLLIGSPSALRLSRAQQANAKWCEEVAPTSTLFQNGVVVLQVCAILNTALITAAWFLVALQCSVTISSSTSSRSRIVELQDALADHKQRIGELQGTHLEGSSAEDLKSLIQLHQRAIELTEGVLVSKLQVLHRPTAAG</sequence>
<keyword evidence="2" id="KW-0812">Transmembrane</keyword>
<evidence type="ECO:0008006" key="5">
    <source>
        <dbReference type="Google" id="ProtNLM"/>
    </source>
</evidence>
<dbReference type="EMBL" id="JAGDFM010000157">
    <property type="protein sequence ID" value="KAG7384085.1"/>
    <property type="molecule type" value="Genomic_DNA"/>
</dbReference>
<dbReference type="Proteomes" id="UP000694044">
    <property type="component" value="Unassembled WGS sequence"/>
</dbReference>
<feature type="transmembrane region" description="Helical" evidence="2">
    <location>
        <begin position="163"/>
        <end position="180"/>
    </location>
</feature>
<accession>A0A8T1VRV4</accession>
<organism evidence="3 4">
    <name type="scientific">Phytophthora pseudosyringae</name>
    <dbReference type="NCBI Taxonomy" id="221518"/>
    <lineage>
        <taxon>Eukaryota</taxon>
        <taxon>Sar</taxon>
        <taxon>Stramenopiles</taxon>
        <taxon>Oomycota</taxon>
        <taxon>Peronosporomycetes</taxon>
        <taxon>Peronosporales</taxon>
        <taxon>Peronosporaceae</taxon>
        <taxon>Phytophthora</taxon>
    </lineage>
</organism>
<gene>
    <name evidence="3" type="ORF">PHYPSEUDO_003000</name>
</gene>
<keyword evidence="4" id="KW-1185">Reference proteome</keyword>